<evidence type="ECO:0000259" key="4">
    <source>
        <dbReference type="SMART" id="SM00382"/>
    </source>
</evidence>
<dbReference type="Pfam" id="PF00004">
    <property type="entry name" value="AAA"/>
    <property type="match status" value="1"/>
</dbReference>
<keyword evidence="6" id="KW-1185">Reference proteome</keyword>
<comment type="caution">
    <text evidence="5">The sequence shown here is derived from an EMBL/GenBank/DDBJ whole genome shotgun (WGS) entry which is preliminary data.</text>
</comment>
<gene>
    <name evidence="5" type="ORF">ESU54_04750</name>
</gene>
<evidence type="ECO:0000256" key="3">
    <source>
        <dbReference type="ARBA" id="ARBA00022840"/>
    </source>
</evidence>
<dbReference type="OrthoDB" id="7438987at2"/>
<dbReference type="GO" id="GO:0005524">
    <property type="term" value="F:ATP binding"/>
    <property type="evidence" value="ECO:0007669"/>
    <property type="project" value="UniProtKB-KW"/>
</dbReference>
<dbReference type="Gene3D" id="3.40.50.300">
    <property type="entry name" value="P-loop containing nucleotide triphosphate hydrolases"/>
    <property type="match status" value="1"/>
</dbReference>
<dbReference type="GO" id="GO:0016887">
    <property type="term" value="F:ATP hydrolysis activity"/>
    <property type="evidence" value="ECO:0007669"/>
    <property type="project" value="InterPro"/>
</dbReference>
<protein>
    <submittedName>
        <fullName evidence="5">ATP-binding protein</fullName>
    </submittedName>
</protein>
<dbReference type="SUPFAM" id="SSF52540">
    <property type="entry name" value="P-loop containing nucleoside triphosphate hydrolases"/>
    <property type="match status" value="1"/>
</dbReference>
<dbReference type="RefSeq" id="WP_111843587.1">
    <property type="nucleotide sequence ID" value="NZ_UEGI01000002.1"/>
</dbReference>
<dbReference type="InterPro" id="IPR003959">
    <property type="entry name" value="ATPase_AAA_core"/>
</dbReference>
<dbReference type="CDD" id="cd19481">
    <property type="entry name" value="RecA-like_protease"/>
    <property type="match status" value="1"/>
</dbReference>
<name>A0A5C6Z147_9FLAO</name>
<evidence type="ECO:0000256" key="1">
    <source>
        <dbReference type="ARBA" id="ARBA00006914"/>
    </source>
</evidence>
<dbReference type="InterPro" id="IPR027417">
    <property type="entry name" value="P-loop_NTPase"/>
</dbReference>
<dbReference type="EMBL" id="VORT01000003">
    <property type="protein sequence ID" value="TXD73784.1"/>
    <property type="molecule type" value="Genomic_DNA"/>
</dbReference>
<dbReference type="AlphaFoldDB" id="A0A5C6Z147"/>
<dbReference type="SMART" id="SM00382">
    <property type="entry name" value="AAA"/>
    <property type="match status" value="1"/>
</dbReference>
<organism evidence="5 6">
    <name type="scientific">Aequorivita antarctica</name>
    <dbReference type="NCBI Taxonomy" id="153266"/>
    <lineage>
        <taxon>Bacteria</taxon>
        <taxon>Pseudomonadati</taxon>
        <taxon>Bacteroidota</taxon>
        <taxon>Flavobacteriia</taxon>
        <taxon>Flavobacteriales</taxon>
        <taxon>Flavobacteriaceae</taxon>
        <taxon>Aequorivita</taxon>
    </lineage>
</organism>
<dbReference type="InterPro" id="IPR003593">
    <property type="entry name" value="AAA+_ATPase"/>
</dbReference>
<reference evidence="5 6" key="1">
    <citation type="submission" date="2019-08" db="EMBL/GenBank/DDBJ databases">
        <title>Genome of Aequorivita antarctica SW49 (type strain).</title>
        <authorList>
            <person name="Bowman J.P."/>
        </authorList>
    </citation>
    <scope>NUCLEOTIDE SEQUENCE [LARGE SCALE GENOMIC DNA]</scope>
    <source>
        <strain evidence="5 6">SW49</strain>
    </source>
</reference>
<accession>A0A5C6Z147</accession>
<evidence type="ECO:0000313" key="6">
    <source>
        <dbReference type="Proteomes" id="UP000321497"/>
    </source>
</evidence>
<sequence length="446" mass="51301">MEVIEKLAKTLQKEINWFKSVVDTSLALYFKNESNQKSVYAIAPPDLDKDSSPYAEIVKELQLGFEERLMLILAMIPYLKPDVLDVFLIKNQNLNSGFSEFGGINNANKPGFTPTLETAYFILGGYNLTTRLKLLATTNTENILFKKGILEIDAQQQFGVHQKLQISSEYYGLFTMGKKHLPQYSTIFPANQITTALKWEDLVVAAAITEAILEIKDWLKHSPKILKEWNFENNFKKGYRALFYGPSGTGKTLTASLLGKETNRPVYRVDLSLVVSKYIGETEKNLSRFFDEAQQKDWILFFDEADALFGKRTNLRDAHDRYANQEVAYLLQRIEDFSGLVILSTNLKNNIDAAFTRRFQNMVHFSAPDSQQRKLLWEHLFKENFELESFIDLDDLAERYELTGGEITEVLRYCALQAARRNEKKVLLNDIITGIRSVYRKQNKTI</sequence>
<proteinExistence type="inferred from homology"/>
<evidence type="ECO:0000313" key="5">
    <source>
        <dbReference type="EMBL" id="TXD73784.1"/>
    </source>
</evidence>
<dbReference type="InterPro" id="IPR050221">
    <property type="entry name" value="26S_Proteasome_ATPase"/>
</dbReference>
<keyword evidence="3 5" id="KW-0067">ATP-binding</keyword>
<comment type="similarity">
    <text evidence="1">Belongs to the AAA ATPase family.</text>
</comment>
<dbReference type="Proteomes" id="UP000321497">
    <property type="component" value="Unassembled WGS sequence"/>
</dbReference>
<keyword evidence="2" id="KW-0547">Nucleotide-binding</keyword>
<evidence type="ECO:0000256" key="2">
    <source>
        <dbReference type="ARBA" id="ARBA00022741"/>
    </source>
</evidence>
<dbReference type="PANTHER" id="PTHR23073">
    <property type="entry name" value="26S PROTEASOME REGULATORY SUBUNIT"/>
    <property type="match status" value="1"/>
</dbReference>
<feature type="domain" description="AAA+ ATPase" evidence="4">
    <location>
        <begin position="237"/>
        <end position="369"/>
    </location>
</feature>